<organism evidence="4 5">
    <name type="scientific">Eubacterium ventriosum</name>
    <dbReference type="NCBI Taxonomy" id="39496"/>
    <lineage>
        <taxon>Bacteria</taxon>
        <taxon>Bacillati</taxon>
        <taxon>Bacillota</taxon>
        <taxon>Clostridia</taxon>
        <taxon>Eubacteriales</taxon>
        <taxon>Eubacteriaceae</taxon>
        <taxon>Eubacterium</taxon>
    </lineage>
</organism>
<dbReference type="Gene3D" id="2.160.20.10">
    <property type="entry name" value="Single-stranded right-handed beta-helix, Pectin lyase-like"/>
    <property type="match status" value="1"/>
</dbReference>
<evidence type="ECO:0000259" key="3">
    <source>
        <dbReference type="PROSITE" id="PS50853"/>
    </source>
</evidence>
<dbReference type="AlphaFoldDB" id="A0A413S056"/>
<keyword evidence="2" id="KW-0732">Signal</keyword>
<feature type="domain" description="Fibronectin type-III" evidence="3">
    <location>
        <begin position="803"/>
        <end position="904"/>
    </location>
</feature>
<dbReference type="InterPro" id="IPR036116">
    <property type="entry name" value="FN3_sf"/>
</dbReference>
<name>A0A413S056_9FIRM</name>
<feature type="signal peptide" evidence="2">
    <location>
        <begin position="1"/>
        <end position="25"/>
    </location>
</feature>
<dbReference type="Proteomes" id="UP000284598">
    <property type="component" value="Unassembled WGS sequence"/>
</dbReference>
<protein>
    <recommendedName>
        <fullName evidence="3">Fibronectin type-III domain-containing protein</fullName>
    </recommendedName>
</protein>
<dbReference type="InterPro" id="IPR013687">
    <property type="entry name" value="Disaggr-rel"/>
</dbReference>
<proteinExistence type="predicted"/>
<dbReference type="PROSITE" id="PS50853">
    <property type="entry name" value="FN3"/>
    <property type="match status" value="1"/>
</dbReference>
<dbReference type="SUPFAM" id="SSF49265">
    <property type="entry name" value="Fibronectin type III"/>
    <property type="match status" value="1"/>
</dbReference>
<evidence type="ECO:0000313" key="5">
    <source>
        <dbReference type="Proteomes" id="UP000284598"/>
    </source>
</evidence>
<dbReference type="CDD" id="cd00063">
    <property type="entry name" value="FN3"/>
    <property type="match status" value="1"/>
</dbReference>
<evidence type="ECO:0000313" key="4">
    <source>
        <dbReference type="EMBL" id="RHA54545.1"/>
    </source>
</evidence>
<feature type="compositionally biased region" description="Polar residues" evidence="1">
    <location>
        <begin position="735"/>
        <end position="771"/>
    </location>
</feature>
<feature type="compositionally biased region" description="Polar residues" evidence="1">
    <location>
        <begin position="779"/>
        <end position="798"/>
    </location>
</feature>
<evidence type="ECO:0000256" key="1">
    <source>
        <dbReference type="SAM" id="MobiDB-lite"/>
    </source>
</evidence>
<evidence type="ECO:0000256" key="2">
    <source>
        <dbReference type="SAM" id="SignalP"/>
    </source>
</evidence>
<dbReference type="EMBL" id="QSFO01000007">
    <property type="protein sequence ID" value="RHA54545.1"/>
    <property type="molecule type" value="Genomic_DNA"/>
</dbReference>
<dbReference type="Pfam" id="PF08480">
    <property type="entry name" value="Disaggr_assoc"/>
    <property type="match status" value="1"/>
</dbReference>
<dbReference type="InterPro" id="IPR011050">
    <property type="entry name" value="Pectin_lyase_fold/virulence"/>
</dbReference>
<feature type="chain" id="PRO_5019448797" description="Fibronectin type-III domain-containing protein" evidence="2">
    <location>
        <begin position="26"/>
        <end position="904"/>
    </location>
</feature>
<dbReference type="InterPro" id="IPR013783">
    <property type="entry name" value="Ig-like_fold"/>
</dbReference>
<dbReference type="InterPro" id="IPR003961">
    <property type="entry name" value="FN3_dom"/>
</dbReference>
<gene>
    <name evidence="4" type="ORF">DW929_07655</name>
</gene>
<sequence>MNKKWVVIILSLALIMLIMPQNITAEDNSVNYDNLIIVSDDIVSEDGSNVVRWTKDKTYVICSKNMVNRPTVKCKLIIEPGTTILFGTGTGNIDGIENSEVVYRPYPIFIVEEDGSIEAKGTNEKPITFKNIDTHVGWNGIEIFLPDNGEVTDTFEYCNFINGGAQYRDFTEGLIDVSYGTEETKFNLVVDHCNFDSTELVKNVDLQTSEIGAGVYYGDYDGNKVESNIKISNSTFKSLSMGIEGVTSDESDSYLYNEKSNCVIENNIFENNVSQSYSPSVVWGGNAEIKDNIFYTKEGGALTKNALDLDGQCNYIIEGNIFYGSQSTESKKMNKCAPIKVQFGANINADKTRHYKENRCDYSSEYGNYVELNGSMITQECNLGNVSGLEYYFKNCNIGYKNGNKSKVKFNAGSTNVIESLNVLYNGELEAIGEKVNPVRFVAASDRGLTTSSNGISLEQNSSSDYLEGKAVFENCVFDNVKLSSTVVSKSTESEEKIPQVLTIKNSDFINESSGISVKYNSYYDYICGKILIENVFIKGTGNDTYSGVSITAYGNKIPSENIFEASNCVIYNFQQQRYGIGLDLSIDDNLTDSIILKNITLANNYYGIKASKSMTKFPIIQDSIIAKNTRGFDVSEGINVFNITYTCIYNDGWDGNTYGYGEGCIFKDPIFADLNNGDFHLKSTGGRWDGSKWVTDTDASPCINAGNPANDYANEPEPNGNRINLGVFGNTFQASKTGNGSVQPTTNPAGGETTTPMTTKSDGETTTHGATNPDRETTTTNAKPTASGTILIGSTTASEKETLRKPSVKKITKGSKRLTVTFNKMKNSGKVFYEIQYSTKKNFKKATKTLKVSAKKTKVIIKKLRGNKKYYVRIRAYQTKKINGKNKKVYSVWTKVKAVKTKK</sequence>
<dbReference type="Gene3D" id="2.60.40.10">
    <property type="entry name" value="Immunoglobulins"/>
    <property type="match status" value="1"/>
</dbReference>
<feature type="region of interest" description="Disordered" evidence="1">
    <location>
        <begin position="735"/>
        <end position="803"/>
    </location>
</feature>
<dbReference type="RefSeq" id="WP_118025380.1">
    <property type="nucleotide sequence ID" value="NZ_QSFO01000007.1"/>
</dbReference>
<accession>A0A413S056</accession>
<dbReference type="InterPro" id="IPR012334">
    <property type="entry name" value="Pectin_lyas_fold"/>
</dbReference>
<comment type="caution">
    <text evidence="4">The sequence shown here is derived from an EMBL/GenBank/DDBJ whole genome shotgun (WGS) entry which is preliminary data.</text>
</comment>
<reference evidence="4 5" key="1">
    <citation type="submission" date="2018-08" db="EMBL/GenBank/DDBJ databases">
        <title>A genome reference for cultivated species of the human gut microbiota.</title>
        <authorList>
            <person name="Zou Y."/>
            <person name="Xue W."/>
            <person name="Luo G."/>
        </authorList>
    </citation>
    <scope>NUCLEOTIDE SEQUENCE [LARGE SCALE GENOMIC DNA]</scope>
    <source>
        <strain evidence="4 5">AM43-2</strain>
    </source>
</reference>
<dbReference type="SUPFAM" id="SSF51126">
    <property type="entry name" value="Pectin lyase-like"/>
    <property type="match status" value="2"/>
</dbReference>